<proteinExistence type="inferred from homology"/>
<dbReference type="RefSeq" id="WP_121587313.1">
    <property type="nucleotide sequence ID" value="NZ_RCHT01000025.1"/>
</dbReference>
<feature type="domain" description="Gfo/Idh/MocA-like oxidoreductase C-terminal" evidence="3">
    <location>
        <begin position="143"/>
        <end position="367"/>
    </location>
</feature>
<evidence type="ECO:0000256" key="1">
    <source>
        <dbReference type="ARBA" id="ARBA00010928"/>
    </source>
</evidence>
<evidence type="ECO:0000313" key="4">
    <source>
        <dbReference type="EMBL" id="RLL09013.1"/>
    </source>
</evidence>
<dbReference type="Gene3D" id="3.30.360.10">
    <property type="entry name" value="Dihydrodipicolinate Reductase, domain 2"/>
    <property type="match status" value="1"/>
</dbReference>
<dbReference type="SUPFAM" id="SSF55347">
    <property type="entry name" value="Glyceraldehyde-3-phosphate dehydrogenase-like, C-terminal domain"/>
    <property type="match status" value="1"/>
</dbReference>
<name>A0A498CK36_9FIRM</name>
<dbReference type="Pfam" id="PF02894">
    <property type="entry name" value="GFO_IDH_MocA_C"/>
    <property type="match status" value="1"/>
</dbReference>
<comment type="caution">
    <text evidence="4">The sequence shown here is derived from an EMBL/GenBank/DDBJ whole genome shotgun (WGS) entry which is preliminary data.</text>
</comment>
<dbReference type="EMBL" id="RCHT01000025">
    <property type="protein sequence ID" value="RLL09013.1"/>
    <property type="molecule type" value="Genomic_DNA"/>
</dbReference>
<dbReference type="InterPro" id="IPR052515">
    <property type="entry name" value="Gfo/Idh/MocA_Oxidoreductase"/>
</dbReference>
<keyword evidence="5" id="KW-1185">Reference proteome</keyword>
<protein>
    <submittedName>
        <fullName evidence="4">Gfo/Idh/MocA family oxidoreductase</fullName>
    </submittedName>
</protein>
<dbReference type="InterPro" id="IPR000683">
    <property type="entry name" value="Gfo/Idh/MocA-like_OxRdtase_N"/>
</dbReference>
<evidence type="ECO:0000259" key="3">
    <source>
        <dbReference type="Pfam" id="PF02894"/>
    </source>
</evidence>
<dbReference type="PANTHER" id="PTHR43249:SF1">
    <property type="entry name" value="D-GLUCOSIDE 3-DEHYDROGENASE"/>
    <property type="match status" value="1"/>
</dbReference>
<dbReference type="Gene3D" id="3.40.50.720">
    <property type="entry name" value="NAD(P)-binding Rossmann-like Domain"/>
    <property type="match status" value="1"/>
</dbReference>
<reference evidence="4 5" key="1">
    <citation type="submission" date="2018-10" db="EMBL/GenBank/DDBJ databases">
        <title>Anaerotruncus faecis sp. nov., isolated from human feces.</title>
        <authorList>
            <person name="Wang Y.-J."/>
        </authorList>
    </citation>
    <scope>NUCLEOTIDE SEQUENCE [LARGE SCALE GENOMIC DNA]</scope>
    <source>
        <strain evidence="4 5">22A2-44</strain>
    </source>
</reference>
<dbReference type="Proteomes" id="UP000276301">
    <property type="component" value="Unassembled WGS sequence"/>
</dbReference>
<feature type="domain" description="Gfo/Idh/MocA-like oxidoreductase N-terminal" evidence="2">
    <location>
        <begin position="4"/>
        <end position="126"/>
    </location>
</feature>
<accession>A0A498CK36</accession>
<dbReference type="Pfam" id="PF01408">
    <property type="entry name" value="GFO_IDH_MocA"/>
    <property type="match status" value="1"/>
</dbReference>
<organism evidence="4 5">
    <name type="scientific">Anaerotruncus massiliensis</name>
    <name type="common">ex Liu et al. 2021</name>
    <dbReference type="NCBI Taxonomy" id="2321404"/>
    <lineage>
        <taxon>Bacteria</taxon>
        <taxon>Bacillati</taxon>
        <taxon>Bacillota</taxon>
        <taxon>Clostridia</taxon>
        <taxon>Eubacteriales</taxon>
        <taxon>Oscillospiraceae</taxon>
        <taxon>Anaerotruncus</taxon>
    </lineage>
</organism>
<evidence type="ECO:0000313" key="5">
    <source>
        <dbReference type="Proteomes" id="UP000276301"/>
    </source>
</evidence>
<sequence>MGKLRIGIIGCGSIARVKHVRALLQFPDRCEITALADMQPAAAYSLREDLLPGAKVCEDFEELLNDPSVDAVHICTPNHSHCEIAVKALNAGKHVMCEKPMAESYADACRMVEAAKKNQRKLTVGYQNRFRDDSQAVHAAALAGDLGEIYYAKAHATRRKKVPTWGRFLSMEAQGGGPLIDIGTHAIDLALWFMDNYEIASVTAAAFKGLVDDPAGNVWGPWDPAKFEVEDSAFGFIRMKNGALLSVEASWALNIPDAREACVTVCGTKGGAQQLQGDYGPGSYRWKLVKAEYDRLVTVTPDGPEKFIPMGDMADEVLSLAPVREMDSWLTDLEGGRPHAVRAEQAAAVVRVIETMYESARQGRTIRLD</sequence>
<dbReference type="GO" id="GO:0000166">
    <property type="term" value="F:nucleotide binding"/>
    <property type="evidence" value="ECO:0007669"/>
    <property type="project" value="InterPro"/>
</dbReference>
<dbReference type="InterPro" id="IPR036291">
    <property type="entry name" value="NAD(P)-bd_dom_sf"/>
</dbReference>
<dbReference type="AlphaFoldDB" id="A0A498CK36"/>
<evidence type="ECO:0000259" key="2">
    <source>
        <dbReference type="Pfam" id="PF01408"/>
    </source>
</evidence>
<comment type="similarity">
    <text evidence="1">Belongs to the Gfo/Idh/MocA family.</text>
</comment>
<gene>
    <name evidence="4" type="ORF">D4A47_11005</name>
</gene>
<dbReference type="SUPFAM" id="SSF51735">
    <property type="entry name" value="NAD(P)-binding Rossmann-fold domains"/>
    <property type="match status" value="1"/>
</dbReference>
<dbReference type="PANTHER" id="PTHR43249">
    <property type="entry name" value="UDP-N-ACETYL-2-AMINO-2-DEOXY-D-GLUCURONATE OXIDASE"/>
    <property type="match status" value="1"/>
</dbReference>
<dbReference type="InterPro" id="IPR004104">
    <property type="entry name" value="Gfo/Idh/MocA-like_OxRdtase_C"/>
</dbReference>